<dbReference type="InterPro" id="IPR011421">
    <property type="entry name" value="BCNT-C"/>
</dbReference>
<reference evidence="5 6" key="1">
    <citation type="journal article" date="2024" name="J Genomics">
        <title>Draft genome sequencing and assembly of Favolaschia claudopus CIRM-BRFM 2984 isolated from oak limbs.</title>
        <authorList>
            <person name="Navarro D."/>
            <person name="Drula E."/>
            <person name="Chaduli D."/>
            <person name="Cazenave R."/>
            <person name="Ahrendt S."/>
            <person name="Wang J."/>
            <person name="Lipzen A."/>
            <person name="Daum C."/>
            <person name="Barry K."/>
            <person name="Grigoriev I.V."/>
            <person name="Favel A."/>
            <person name="Rosso M.N."/>
            <person name="Martin F."/>
        </authorList>
    </citation>
    <scope>NUCLEOTIDE SEQUENCE [LARGE SCALE GENOMIC DNA]</scope>
    <source>
        <strain evidence="5 6">CIRM-BRFM 2984</strain>
    </source>
</reference>
<dbReference type="PROSITE" id="PS51279">
    <property type="entry name" value="BCNT_C"/>
    <property type="match status" value="1"/>
</dbReference>
<protein>
    <recommendedName>
        <fullName evidence="2">SWR1-complex protein 5</fullName>
    </recommendedName>
</protein>
<dbReference type="AlphaFoldDB" id="A0AAW0B336"/>
<evidence type="ECO:0000256" key="2">
    <source>
        <dbReference type="ARBA" id="ARBA00019138"/>
    </source>
</evidence>
<gene>
    <name evidence="5" type="ORF">R3P38DRAFT_2969041</name>
</gene>
<evidence type="ECO:0000256" key="1">
    <source>
        <dbReference type="ARBA" id="ARBA00010465"/>
    </source>
</evidence>
<dbReference type="PANTHER" id="PTHR48407">
    <property type="entry name" value="CRANIOFACIAL DEVELOPMENT PROTEIN 1"/>
    <property type="match status" value="1"/>
</dbReference>
<comment type="similarity">
    <text evidence="1">Belongs to the SWC5 family.</text>
</comment>
<dbReference type="Proteomes" id="UP001362999">
    <property type="component" value="Unassembled WGS sequence"/>
</dbReference>
<dbReference type="EMBL" id="JAWWNJ010000041">
    <property type="protein sequence ID" value="KAK7020415.1"/>
    <property type="molecule type" value="Genomic_DNA"/>
</dbReference>
<evidence type="ECO:0000256" key="3">
    <source>
        <dbReference type="SAM" id="MobiDB-lite"/>
    </source>
</evidence>
<keyword evidence="6" id="KW-1185">Reference proteome</keyword>
<organism evidence="5 6">
    <name type="scientific">Favolaschia claudopus</name>
    <dbReference type="NCBI Taxonomy" id="2862362"/>
    <lineage>
        <taxon>Eukaryota</taxon>
        <taxon>Fungi</taxon>
        <taxon>Dikarya</taxon>
        <taxon>Basidiomycota</taxon>
        <taxon>Agaricomycotina</taxon>
        <taxon>Agaricomycetes</taxon>
        <taxon>Agaricomycetidae</taxon>
        <taxon>Agaricales</taxon>
        <taxon>Marasmiineae</taxon>
        <taxon>Mycenaceae</taxon>
        <taxon>Favolaschia</taxon>
    </lineage>
</organism>
<evidence type="ECO:0000313" key="5">
    <source>
        <dbReference type="EMBL" id="KAK7020415.1"/>
    </source>
</evidence>
<feature type="region of interest" description="Disordered" evidence="3">
    <location>
        <begin position="21"/>
        <end position="90"/>
    </location>
</feature>
<feature type="compositionally biased region" description="Low complexity" evidence="3">
    <location>
        <begin position="38"/>
        <end position="61"/>
    </location>
</feature>
<evidence type="ECO:0000259" key="4">
    <source>
        <dbReference type="PROSITE" id="PS51279"/>
    </source>
</evidence>
<dbReference type="Pfam" id="PF07572">
    <property type="entry name" value="BCNT"/>
    <property type="match status" value="1"/>
</dbReference>
<dbReference type="InterPro" id="IPR027124">
    <property type="entry name" value="Swc5/CFDP1/2"/>
</dbReference>
<dbReference type="PANTHER" id="PTHR48407:SF1">
    <property type="entry name" value="CRANIOFACIAL DEVELOPMENT PROTEIN 1"/>
    <property type="match status" value="1"/>
</dbReference>
<accession>A0AAW0B336</accession>
<comment type="caution">
    <text evidence="5">The sequence shown here is derived from an EMBL/GenBank/DDBJ whole genome shotgun (WGS) entry which is preliminary data.</text>
</comment>
<sequence length="150" mass="16711">MVKVQKRYLFAGEYTTEVVEVSEDSADAKKWPLWFPPETSQASSSAEASTSSSAHSTIEARPPAKPRPGPRKSKTTLATIPTQKARKLSTLDKSAMDWQAHVNSEPSEMKDELDANRRGGGYIEKVEFLSRVDARKEDALEASKSTKRRR</sequence>
<evidence type="ECO:0000313" key="6">
    <source>
        <dbReference type="Proteomes" id="UP001362999"/>
    </source>
</evidence>
<dbReference type="GO" id="GO:0000812">
    <property type="term" value="C:Swr1 complex"/>
    <property type="evidence" value="ECO:0007669"/>
    <property type="project" value="TreeGrafter"/>
</dbReference>
<name>A0AAW0B336_9AGAR</name>
<proteinExistence type="inferred from homology"/>
<feature type="domain" description="BCNT-C" evidence="4">
    <location>
        <begin position="71"/>
        <end position="150"/>
    </location>
</feature>